<keyword evidence="4" id="KW-1185">Reference proteome</keyword>
<feature type="compositionally biased region" description="Polar residues" evidence="1">
    <location>
        <begin position="41"/>
        <end position="50"/>
    </location>
</feature>
<dbReference type="Proteomes" id="UP000037035">
    <property type="component" value="Unassembled WGS sequence"/>
</dbReference>
<comment type="caution">
    <text evidence="3">The sequence shown here is derived from an EMBL/GenBank/DDBJ whole genome shotgun (WGS) entry which is preliminary data.</text>
</comment>
<evidence type="ECO:0000313" key="3">
    <source>
        <dbReference type="EMBL" id="KNZ54378.1"/>
    </source>
</evidence>
<accession>A0A0L6V0S2</accession>
<organism evidence="3 4">
    <name type="scientific">Puccinia sorghi</name>
    <dbReference type="NCBI Taxonomy" id="27349"/>
    <lineage>
        <taxon>Eukaryota</taxon>
        <taxon>Fungi</taxon>
        <taxon>Dikarya</taxon>
        <taxon>Basidiomycota</taxon>
        <taxon>Pucciniomycotina</taxon>
        <taxon>Pucciniomycetes</taxon>
        <taxon>Pucciniales</taxon>
        <taxon>Pucciniaceae</taxon>
        <taxon>Puccinia</taxon>
    </lineage>
</organism>
<dbReference type="AlphaFoldDB" id="A0A0L6V0S2"/>
<feature type="region of interest" description="Disordered" evidence="1">
    <location>
        <begin position="26"/>
        <end position="50"/>
    </location>
</feature>
<reference evidence="3 4" key="1">
    <citation type="submission" date="2015-08" db="EMBL/GenBank/DDBJ databases">
        <title>Next Generation Sequencing and Analysis of the Genome of Puccinia sorghi L Schw, the Causal Agent of Maize Common Rust.</title>
        <authorList>
            <person name="Rochi L."/>
            <person name="Burguener G."/>
            <person name="Darino M."/>
            <person name="Turjanski A."/>
            <person name="Kreff E."/>
            <person name="Dieguez M.J."/>
            <person name="Sacco F."/>
        </authorList>
    </citation>
    <scope>NUCLEOTIDE SEQUENCE [LARGE SCALE GENOMIC DNA]</scope>
    <source>
        <strain evidence="3 4">RO10H11247</strain>
    </source>
</reference>
<feature type="compositionally biased region" description="Low complexity" evidence="1">
    <location>
        <begin position="26"/>
        <end position="39"/>
    </location>
</feature>
<feature type="signal peptide" evidence="2">
    <location>
        <begin position="1"/>
        <end position="17"/>
    </location>
</feature>
<evidence type="ECO:0000256" key="2">
    <source>
        <dbReference type="SAM" id="SignalP"/>
    </source>
</evidence>
<evidence type="ECO:0000256" key="1">
    <source>
        <dbReference type="SAM" id="MobiDB-lite"/>
    </source>
</evidence>
<dbReference type="EMBL" id="LAVV01007904">
    <property type="protein sequence ID" value="KNZ54378.1"/>
    <property type="molecule type" value="Genomic_DNA"/>
</dbReference>
<gene>
    <name evidence="3" type="ORF">VP01_2962g8</name>
</gene>
<name>A0A0L6V0S2_9BASI</name>
<keyword evidence="2" id="KW-0732">Signal</keyword>
<evidence type="ECO:0000313" key="4">
    <source>
        <dbReference type="Proteomes" id="UP000037035"/>
    </source>
</evidence>
<feature type="chain" id="PRO_5005568219" evidence="2">
    <location>
        <begin position="18"/>
        <end position="196"/>
    </location>
</feature>
<sequence length="196" mass="20397">MRSFVYVACFLAAAVAASPVDASQQSANQGSQSASSMNATPWGTSASHSESAYSNQQSSQVVQAFQPVLGLLGQMQGSLAGGAMSQSVASSYVNQLVSQLQPALNGINACGCFGAPSVGPVISNVFSQLSQVMQGFQLNFGGAFGGIVSPFQQIAPSFQSFIQQSQQSSSFNSFSQSINPFINVMQPFIPSLVCRL</sequence>
<protein>
    <submittedName>
        <fullName evidence="3">Uncharacterized protein</fullName>
    </submittedName>
</protein>
<dbReference type="VEuPathDB" id="FungiDB:VP01_2962g8"/>
<proteinExistence type="predicted"/>
<dbReference type="OrthoDB" id="2509560at2759"/>